<organism evidence="1 2">
    <name type="scientific">Amanita muscaria (strain Koide BX008)</name>
    <dbReference type="NCBI Taxonomy" id="946122"/>
    <lineage>
        <taxon>Eukaryota</taxon>
        <taxon>Fungi</taxon>
        <taxon>Dikarya</taxon>
        <taxon>Basidiomycota</taxon>
        <taxon>Agaricomycotina</taxon>
        <taxon>Agaricomycetes</taxon>
        <taxon>Agaricomycetidae</taxon>
        <taxon>Agaricales</taxon>
        <taxon>Pluteineae</taxon>
        <taxon>Amanitaceae</taxon>
        <taxon>Amanita</taxon>
    </lineage>
</organism>
<sequence>MWLSHDVEVARLLRELDHNDLIKLVFMQHPSLELKNMMEHLEDMDREWVPKSLGWTR</sequence>
<name>A0A0C2TEF9_AMAMK</name>
<protein>
    <submittedName>
        <fullName evidence="1">Uncharacterized protein</fullName>
    </submittedName>
</protein>
<reference evidence="1 2" key="1">
    <citation type="submission" date="2014-04" db="EMBL/GenBank/DDBJ databases">
        <title>Evolutionary Origins and Diversification of the Mycorrhizal Mutualists.</title>
        <authorList>
            <consortium name="DOE Joint Genome Institute"/>
            <consortium name="Mycorrhizal Genomics Consortium"/>
            <person name="Kohler A."/>
            <person name="Kuo A."/>
            <person name="Nagy L.G."/>
            <person name="Floudas D."/>
            <person name="Copeland A."/>
            <person name="Barry K.W."/>
            <person name="Cichocki N."/>
            <person name="Veneault-Fourrey C."/>
            <person name="LaButti K."/>
            <person name="Lindquist E.A."/>
            <person name="Lipzen A."/>
            <person name="Lundell T."/>
            <person name="Morin E."/>
            <person name="Murat C."/>
            <person name="Riley R."/>
            <person name="Ohm R."/>
            <person name="Sun H."/>
            <person name="Tunlid A."/>
            <person name="Henrissat B."/>
            <person name="Grigoriev I.V."/>
            <person name="Hibbett D.S."/>
            <person name="Martin F."/>
        </authorList>
    </citation>
    <scope>NUCLEOTIDE SEQUENCE [LARGE SCALE GENOMIC DNA]</scope>
    <source>
        <strain evidence="1 2">Koide BX008</strain>
    </source>
</reference>
<gene>
    <name evidence="1" type="ORF">M378DRAFT_162153</name>
</gene>
<keyword evidence="2" id="KW-1185">Reference proteome</keyword>
<evidence type="ECO:0000313" key="2">
    <source>
        <dbReference type="Proteomes" id="UP000054549"/>
    </source>
</evidence>
<accession>A0A0C2TEF9</accession>
<dbReference type="Proteomes" id="UP000054549">
    <property type="component" value="Unassembled WGS sequence"/>
</dbReference>
<dbReference type="AlphaFoldDB" id="A0A0C2TEF9"/>
<dbReference type="EMBL" id="KN818243">
    <property type="protein sequence ID" value="KIL65224.1"/>
    <property type="molecule type" value="Genomic_DNA"/>
</dbReference>
<proteinExistence type="predicted"/>
<evidence type="ECO:0000313" key="1">
    <source>
        <dbReference type="EMBL" id="KIL65224.1"/>
    </source>
</evidence>
<dbReference type="HOGENOM" id="CLU_2996090_0_0_1"/>
<dbReference type="InParanoid" id="A0A0C2TEF9"/>